<reference evidence="2 3" key="1">
    <citation type="journal article" date="2024" name="Nat. Commun.">
        <title>Phylogenomics reveals the evolutionary origins of lichenization in chlorophyte algae.</title>
        <authorList>
            <person name="Puginier C."/>
            <person name="Libourel C."/>
            <person name="Otte J."/>
            <person name="Skaloud P."/>
            <person name="Haon M."/>
            <person name="Grisel S."/>
            <person name="Petersen M."/>
            <person name="Berrin J.G."/>
            <person name="Delaux P.M."/>
            <person name="Dal Grande F."/>
            <person name="Keller J."/>
        </authorList>
    </citation>
    <scope>NUCLEOTIDE SEQUENCE [LARGE SCALE GENOMIC DNA]</scope>
    <source>
        <strain evidence="2 3">SAG 216-7</strain>
    </source>
</reference>
<feature type="compositionally biased region" description="Polar residues" evidence="1">
    <location>
        <begin position="118"/>
        <end position="132"/>
    </location>
</feature>
<feature type="region of interest" description="Disordered" evidence="1">
    <location>
        <begin position="43"/>
        <end position="228"/>
    </location>
</feature>
<feature type="compositionally biased region" description="Basic and acidic residues" evidence="1">
    <location>
        <begin position="135"/>
        <end position="146"/>
    </location>
</feature>
<name>A0ABR2YD98_9CHLO</name>
<dbReference type="Proteomes" id="UP001491310">
    <property type="component" value="Unassembled WGS sequence"/>
</dbReference>
<comment type="caution">
    <text evidence="2">The sequence shown here is derived from an EMBL/GenBank/DDBJ whole genome shotgun (WGS) entry which is preliminary data.</text>
</comment>
<keyword evidence="3" id="KW-1185">Reference proteome</keyword>
<feature type="compositionally biased region" description="Polar residues" evidence="1">
    <location>
        <begin position="201"/>
        <end position="211"/>
    </location>
</feature>
<protein>
    <submittedName>
        <fullName evidence="2">Uncharacterized protein</fullName>
    </submittedName>
</protein>
<evidence type="ECO:0000256" key="1">
    <source>
        <dbReference type="SAM" id="MobiDB-lite"/>
    </source>
</evidence>
<dbReference type="EMBL" id="JALJOT010000015">
    <property type="protein sequence ID" value="KAK9902752.1"/>
    <property type="molecule type" value="Genomic_DNA"/>
</dbReference>
<gene>
    <name evidence="2" type="ORF">WJX75_004960</name>
</gene>
<feature type="compositionally biased region" description="Low complexity" evidence="1">
    <location>
        <begin position="151"/>
        <end position="171"/>
    </location>
</feature>
<feature type="compositionally biased region" description="Basic and acidic residues" evidence="1">
    <location>
        <begin position="172"/>
        <end position="182"/>
    </location>
</feature>
<sequence length="228" mass="23668">MGQKDFNLEECQPQLADLKRCCERYQGKSIHCGFDPAVDPPDKHDVLLPDPDIPVTFEPAAPHTLGPGAKVKTTESYTPPVAKDNARKAAKEGTSSEEQLEGTEAKGDTYLALETKTGESQPKTAGQLSPVTLQRVEKHLGERDLAGAKIGDPAAALKKAAGNAAGTGPADKAAELSAERSGRASGPDTAEQGFVNGGKAAQQTQHAQRGSTEVAGGANGGNLARVFS</sequence>
<organism evidence="2 3">
    <name type="scientific">Coccomyxa subellipsoidea</name>
    <dbReference type="NCBI Taxonomy" id="248742"/>
    <lineage>
        <taxon>Eukaryota</taxon>
        <taxon>Viridiplantae</taxon>
        <taxon>Chlorophyta</taxon>
        <taxon>core chlorophytes</taxon>
        <taxon>Trebouxiophyceae</taxon>
        <taxon>Trebouxiophyceae incertae sedis</taxon>
        <taxon>Coccomyxaceae</taxon>
        <taxon>Coccomyxa</taxon>
    </lineage>
</organism>
<accession>A0ABR2YD98</accession>
<evidence type="ECO:0000313" key="2">
    <source>
        <dbReference type="EMBL" id="KAK9902752.1"/>
    </source>
</evidence>
<proteinExistence type="predicted"/>
<evidence type="ECO:0000313" key="3">
    <source>
        <dbReference type="Proteomes" id="UP001491310"/>
    </source>
</evidence>